<dbReference type="InterPro" id="IPR018097">
    <property type="entry name" value="EGF_Ca-bd_CS"/>
</dbReference>
<keyword evidence="3 12" id="KW-0245">EGF-like domain</keyword>
<feature type="disulfide bond" evidence="13">
    <location>
        <begin position="86"/>
        <end position="101"/>
    </location>
</feature>
<dbReference type="PROSITE" id="PS00010">
    <property type="entry name" value="ASX_HYDROXYL"/>
    <property type="match status" value="1"/>
</dbReference>
<dbReference type="PROSITE" id="PS01187">
    <property type="entry name" value="EGF_CA"/>
    <property type="match status" value="1"/>
</dbReference>
<dbReference type="InterPro" id="IPR036055">
    <property type="entry name" value="LDL_receptor-like_sf"/>
</dbReference>
<sequence>MKTSWLLLSTVVVLLKITTQSDSPNSTCDLSKEFDCGTECIPRTWECDNMKDCQNGADEFDCEPNDCSEGQMLCDNGVCVPGIYKCDGHRDCYDNSDEWFCTSHFIRQNSSFNFGDPNHYKNDGGYDKNGCLPGFGLCGVQQLCIPNQLFCDGNTDCVHEEEDELHCTPGGPVDKKKFFWEYLNPCDNLFQCKKNNFWDDQKCINQTELCNGKKECPLGDDESDKCSECSTKNCEYQCRNTPTGPKCVCEKGYRLNSDGVSCVEIDECTLPERACHHFCENTIGSFRCSCAKGYHLKADGKTCELSDTSEGFLFLKKYNEIIKRPLEDFTETNFTTVYKNPEGRFIRAFDYSRRDNKFFMSIANRGAESEKLVVEQNGTSRVLCENAAMKKYGHLVVDWIVDLVEGRISSRSFISVCTKDGRFYRRLVEIEDGRDVRGFAIDPMRGLLFWHDSSHFAGSKKRYPHRIMMANMDGSQVKPLVRSKSRLSNMFAIDNVNHDIYYENEDEDRILRVNIDSKKSEIIASNLHFSSETMAYHNGFLYWSSRYGMLRVQEVARSGARVHRVLKHSFSDPAGSLRMVVNDSLHQLEPSIGNPCKELDCPWICVIVPGFTAKCLCPDGYTSSVLGTTCIPPSEEYEKYDNLTHIGLELMSEYCKAEVGCLNGGSCREVSNKTRIVCDCVEPYDGLYCERRKPILSDEAVVIMIVVIILLLLFIAISVGFHYFLFTRRNKKNGVADIVLPVVSFSNDCFENDGTTY</sequence>
<dbReference type="Pfam" id="PF07645">
    <property type="entry name" value="EGF_CA"/>
    <property type="match status" value="1"/>
</dbReference>
<dbReference type="PANTHER" id="PTHR22722:SF14">
    <property type="entry name" value="MEGALIN, ISOFORM A"/>
    <property type="match status" value="1"/>
</dbReference>
<feature type="disulfide bond" evidence="12">
    <location>
        <begin position="661"/>
        <end position="678"/>
    </location>
</feature>
<gene>
    <name evidence="17" type="ORF">CAEBREN_19572</name>
</gene>
<dbReference type="SUPFAM" id="SSF57196">
    <property type="entry name" value="EGF/Laminin"/>
    <property type="match status" value="3"/>
</dbReference>
<dbReference type="OMA" id="GVHHPYD"/>
<evidence type="ECO:0000256" key="9">
    <source>
        <dbReference type="ARBA" id="ARBA00023157"/>
    </source>
</evidence>
<dbReference type="HOGENOM" id="CLU_355338_0_0_1"/>
<keyword evidence="8 14" id="KW-0472">Membrane</keyword>
<dbReference type="SMART" id="SM00181">
    <property type="entry name" value="EGF"/>
    <property type="match status" value="4"/>
</dbReference>
<dbReference type="SUPFAM" id="SSF63825">
    <property type="entry name" value="YWTD domain"/>
    <property type="match status" value="1"/>
</dbReference>
<evidence type="ECO:0000256" key="15">
    <source>
        <dbReference type="SAM" id="SignalP"/>
    </source>
</evidence>
<keyword evidence="15" id="KW-0732">Signal</keyword>
<dbReference type="AlphaFoldDB" id="G0NUG7"/>
<accession>G0NUG7</accession>
<dbReference type="STRING" id="135651.G0NUG7"/>
<feature type="disulfide bond" evidence="13">
    <location>
        <begin position="28"/>
        <end position="40"/>
    </location>
</feature>
<feature type="disulfide bond" evidence="12">
    <location>
        <begin position="680"/>
        <end position="689"/>
    </location>
</feature>
<keyword evidence="18" id="KW-1185">Reference proteome</keyword>
<dbReference type="InterPro" id="IPR049883">
    <property type="entry name" value="NOTCH1_EGF-like"/>
</dbReference>
<dbReference type="SUPFAM" id="SSF57424">
    <property type="entry name" value="LDL receptor-like module"/>
    <property type="match status" value="2"/>
</dbReference>
<dbReference type="InterPro" id="IPR000033">
    <property type="entry name" value="LDLR_classB_rpt"/>
</dbReference>
<keyword evidence="5 14" id="KW-0812">Transmembrane</keyword>
<dbReference type="Proteomes" id="UP000008068">
    <property type="component" value="Unassembled WGS sequence"/>
</dbReference>
<dbReference type="GO" id="GO:0006898">
    <property type="term" value="P:receptor-mediated endocytosis"/>
    <property type="evidence" value="ECO:0007669"/>
    <property type="project" value="TreeGrafter"/>
</dbReference>
<dbReference type="Gene3D" id="4.10.400.10">
    <property type="entry name" value="Low-density Lipoprotein Receptor"/>
    <property type="match status" value="3"/>
</dbReference>
<dbReference type="InterPro" id="IPR011042">
    <property type="entry name" value="6-blade_b-propeller_TolB-like"/>
</dbReference>
<dbReference type="Gene3D" id="2.10.25.10">
    <property type="entry name" value="Laminin"/>
    <property type="match status" value="3"/>
</dbReference>
<dbReference type="InterPro" id="IPR023415">
    <property type="entry name" value="LDLR_class-A_CS"/>
</dbReference>
<dbReference type="InterPro" id="IPR000152">
    <property type="entry name" value="EGF-type_Asp/Asn_hydroxyl_site"/>
</dbReference>
<keyword evidence="10" id="KW-0675">Receptor</keyword>
<keyword evidence="7 14" id="KW-1133">Transmembrane helix</keyword>
<dbReference type="PANTHER" id="PTHR22722">
    <property type="entry name" value="LOW-DENSITY LIPOPROTEIN RECEPTOR-RELATED PROTEIN 2-RELATED"/>
    <property type="match status" value="1"/>
</dbReference>
<dbReference type="SMART" id="SM00192">
    <property type="entry name" value="LDLa"/>
    <property type="match status" value="4"/>
</dbReference>
<dbReference type="PROSITE" id="PS01209">
    <property type="entry name" value="LDLRA_1"/>
    <property type="match status" value="2"/>
</dbReference>
<dbReference type="InParanoid" id="G0NUG7"/>
<evidence type="ECO:0000256" key="11">
    <source>
        <dbReference type="ARBA" id="ARBA00023180"/>
    </source>
</evidence>
<evidence type="ECO:0000256" key="6">
    <source>
        <dbReference type="ARBA" id="ARBA00022737"/>
    </source>
</evidence>
<organism evidence="18">
    <name type="scientific">Caenorhabditis brenneri</name>
    <name type="common">Nematode worm</name>
    <dbReference type="NCBI Taxonomy" id="135651"/>
    <lineage>
        <taxon>Eukaryota</taxon>
        <taxon>Metazoa</taxon>
        <taxon>Ecdysozoa</taxon>
        <taxon>Nematoda</taxon>
        <taxon>Chromadorea</taxon>
        <taxon>Rhabditida</taxon>
        <taxon>Rhabditina</taxon>
        <taxon>Rhabditomorpha</taxon>
        <taxon>Rhabditoidea</taxon>
        <taxon>Rhabditidae</taxon>
        <taxon>Peloderinae</taxon>
        <taxon>Caenorhabditis</taxon>
    </lineage>
</organism>
<evidence type="ECO:0000313" key="18">
    <source>
        <dbReference type="Proteomes" id="UP000008068"/>
    </source>
</evidence>
<dbReference type="EMBL" id="GL379950">
    <property type="protein sequence ID" value="EGT37812.1"/>
    <property type="molecule type" value="Genomic_DNA"/>
</dbReference>
<comment type="subcellular location">
    <subcellularLocation>
        <location evidence="2">Endomembrane system</location>
    </subcellularLocation>
    <subcellularLocation>
        <location evidence="1">Membrane</location>
        <topology evidence="1">Single-pass membrane protein</topology>
    </subcellularLocation>
</comment>
<feature type="disulfide bond" evidence="13">
    <location>
        <begin position="47"/>
        <end position="62"/>
    </location>
</feature>
<keyword evidence="11" id="KW-0325">Glycoprotein</keyword>
<dbReference type="PROSITE" id="PS01186">
    <property type="entry name" value="EGF_2"/>
    <property type="match status" value="2"/>
</dbReference>
<dbReference type="Pfam" id="PF00057">
    <property type="entry name" value="Ldl_recept_a"/>
    <property type="match status" value="2"/>
</dbReference>
<feature type="disulfide bond" evidence="13">
    <location>
        <begin position="67"/>
        <end position="79"/>
    </location>
</feature>
<dbReference type="GO" id="GO:0012505">
    <property type="term" value="C:endomembrane system"/>
    <property type="evidence" value="ECO:0007669"/>
    <property type="project" value="UniProtKB-SubCell"/>
</dbReference>
<dbReference type="InterPro" id="IPR002172">
    <property type="entry name" value="LDrepeatLR_classA_rpt"/>
</dbReference>
<evidence type="ECO:0000256" key="7">
    <source>
        <dbReference type="ARBA" id="ARBA00022989"/>
    </source>
</evidence>
<feature type="domain" description="EGF-like" evidence="16">
    <location>
        <begin position="651"/>
        <end position="690"/>
    </location>
</feature>
<evidence type="ECO:0000259" key="16">
    <source>
        <dbReference type="PROSITE" id="PS50026"/>
    </source>
</evidence>
<dbReference type="InterPro" id="IPR000742">
    <property type="entry name" value="EGF"/>
</dbReference>
<evidence type="ECO:0000256" key="3">
    <source>
        <dbReference type="ARBA" id="ARBA00022536"/>
    </source>
</evidence>
<dbReference type="Gene3D" id="2.120.10.30">
    <property type="entry name" value="TolB, C-terminal domain"/>
    <property type="match status" value="1"/>
</dbReference>
<evidence type="ECO:0000256" key="12">
    <source>
        <dbReference type="PROSITE-ProRule" id="PRU00076"/>
    </source>
</evidence>
<dbReference type="GO" id="GO:0043235">
    <property type="term" value="C:receptor complex"/>
    <property type="evidence" value="ECO:0007669"/>
    <property type="project" value="TreeGrafter"/>
</dbReference>
<evidence type="ECO:0000256" key="2">
    <source>
        <dbReference type="ARBA" id="ARBA00004308"/>
    </source>
</evidence>
<evidence type="ECO:0000256" key="5">
    <source>
        <dbReference type="ARBA" id="ARBA00022692"/>
    </source>
</evidence>
<dbReference type="OrthoDB" id="5817174at2759"/>
<dbReference type="GO" id="GO:0042562">
    <property type="term" value="F:hormone binding"/>
    <property type="evidence" value="ECO:0007669"/>
    <property type="project" value="TreeGrafter"/>
</dbReference>
<dbReference type="GO" id="GO:0005509">
    <property type="term" value="F:calcium ion binding"/>
    <property type="evidence" value="ECO:0007669"/>
    <property type="project" value="InterPro"/>
</dbReference>
<dbReference type="SMART" id="SM00135">
    <property type="entry name" value="LY"/>
    <property type="match status" value="2"/>
</dbReference>
<keyword evidence="9 12" id="KW-1015">Disulfide bond</keyword>
<dbReference type="PROSITE" id="PS50026">
    <property type="entry name" value="EGF_3"/>
    <property type="match status" value="2"/>
</dbReference>
<dbReference type="GO" id="GO:0016324">
    <property type="term" value="C:apical plasma membrane"/>
    <property type="evidence" value="ECO:0007669"/>
    <property type="project" value="TreeGrafter"/>
</dbReference>
<evidence type="ECO:0000256" key="13">
    <source>
        <dbReference type="PROSITE-ProRule" id="PRU00124"/>
    </source>
</evidence>
<keyword evidence="6" id="KW-0677">Repeat</keyword>
<evidence type="ECO:0000256" key="14">
    <source>
        <dbReference type="SAM" id="Phobius"/>
    </source>
</evidence>
<feature type="disulfide bond" evidence="13">
    <location>
        <begin position="74"/>
        <end position="92"/>
    </location>
</feature>
<feature type="chain" id="PRO_5003406456" description="EGF-like domain-containing protein" evidence="15">
    <location>
        <begin position="22"/>
        <end position="757"/>
    </location>
</feature>
<evidence type="ECO:0000313" key="17">
    <source>
        <dbReference type="EMBL" id="EGT37812.1"/>
    </source>
</evidence>
<name>G0NUG7_CAEBE</name>
<comment type="caution">
    <text evidence="12">Lacks conserved residue(s) required for the propagation of feature annotation.</text>
</comment>
<dbReference type="CDD" id="cd00112">
    <property type="entry name" value="LDLa"/>
    <property type="match status" value="2"/>
</dbReference>
<evidence type="ECO:0000256" key="8">
    <source>
        <dbReference type="ARBA" id="ARBA00023136"/>
    </source>
</evidence>
<evidence type="ECO:0000256" key="10">
    <source>
        <dbReference type="ARBA" id="ARBA00023170"/>
    </source>
</evidence>
<proteinExistence type="predicted"/>
<feature type="domain" description="EGF-like" evidence="16">
    <location>
        <begin position="264"/>
        <end position="304"/>
    </location>
</feature>
<dbReference type="eggNOG" id="KOG1215">
    <property type="taxonomic scope" value="Eukaryota"/>
</dbReference>
<reference evidence="18" key="1">
    <citation type="submission" date="2011-07" db="EMBL/GenBank/DDBJ databases">
        <authorList>
            <consortium name="Caenorhabditis brenneri Sequencing and Analysis Consortium"/>
            <person name="Wilson R.K."/>
        </authorList>
    </citation>
    <scope>NUCLEOTIDE SEQUENCE [LARGE SCALE GENOMIC DNA]</scope>
    <source>
        <strain evidence="18">PB2801</strain>
    </source>
</reference>
<dbReference type="SMART" id="SM00179">
    <property type="entry name" value="EGF_CA"/>
    <property type="match status" value="2"/>
</dbReference>
<evidence type="ECO:0000256" key="1">
    <source>
        <dbReference type="ARBA" id="ARBA00004167"/>
    </source>
</evidence>
<feature type="signal peptide" evidence="15">
    <location>
        <begin position="1"/>
        <end position="21"/>
    </location>
</feature>
<dbReference type="InterPro" id="IPR001881">
    <property type="entry name" value="EGF-like_Ca-bd_dom"/>
</dbReference>
<dbReference type="PROSITE" id="PS50068">
    <property type="entry name" value="LDLRA_2"/>
    <property type="match status" value="3"/>
</dbReference>
<dbReference type="InterPro" id="IPR051221">
    <property type="entry name" value="LDLR-related"/>
</dbReference>
<dbReference type="PROSITE" id="PS00022">
    <property type="entry name" value="EGF_1"/>
    <property type="match status" value="1"/>
</dbReference>
<dbReference type="FunFam" id="2.10.25.10:FF:000010">
    <property type="entry name" value="Pro-epidermal growth factor"/>
    <property type="match status" value="1"/>
</dbReference>
<keyword evidence="4" id="KW-0254">Endocytosis</keyword>
<feature type="transmembrane region" description="Helical" evidence="14">
    <location>
        <begin position="700"/>
        <end position="725"/>
    </location>
</feature>
<dbReference type="PRINTS" id="PR00261">
    <property type="entry name" value="LDLRECEPTOR"/>
</dbReference>
<protein>
    <recommendedName>
        <fullName evidence="16">EGF-like domain-containing protein</fullName>
    </recommendedName>
</protein>
<evidence type="ECO:0000256" key="4">
    <source>
        <dbReference type="ARBA" id="ARBA00022583"/>
    </source>
</evidence>